<evidence type="ECO:0000313" key="3">
    <source>
        <dbReference type="Proteomes" id="UP000177821"/>
    </source>
</evidence>
<dbReference type="Proteomes" id="UP000177821">
    <property type="component" value="Unassembled WGS sequence"/>
</dbReference>
<accession>A0A1G1WMM7</accession>
<evidence type="ECO:0000259" key="1">
    <source>
        <dbReference type="Pfam" id="PF13473"/>
    </source>
</evidence>
<dbReference type="AlphaFoldDB" id="A0A1G1WMM7"/>
<gene>
    <name evidence="2" type="ORF">A3J50_03850</name>
</gene>
<dbReference type="InterPro" id="IPR028096">
    <property type="entry name" value="EfeO_Cupredoxin"/>
</dbReference>
<feature type="domain" description="EfeO-type cupredoxin-like" evidence="1">
    <location>
        <begin position="25"/>
        <end position="127"/>
    </location>
</feature>
<name>A0A1G1WMM7_9BACT</name>
<reference evidence="2 3" key="1">
    <citation type="journal article" date="2016" name="Nat. Commun.">
        <title>Thousands of microbial genomes shed light on interconnected biogeochemical processes in an aquifer system.</title>
        <authorList>
            <person name="Anantharaman K."/>
            <person name="Brown C.T."/>
            <person name="Hug L.A."/>
            <person name="Sharon I."/>
            <person name="Castelle C.J."/>
            <person name="Probst A.J."/>
            <person name="Thomas B.C."/>
            <person name="Singh A."/>
            <person name="Wilkins M.J."/>
            <person name="Karaoz U."/>
            <person name="Brodie E.L."/>
            <person name="Williams K.H."/>
            <person name="Hubbard S.S."/>
            <person name="Banfield J.F."/>
        </authorList>
    </citation>
    <scope>NUCLEOTIDE SEQUENCE [LARGE SCALE GENOMIC DNA]</scope>
</reference>
<sequence>MAKKSLLILTVILVGLLFAYFFRTEFSDTPLKKLVQAQSSKVVIKYSSGKFSPTSTSIKLGQMMEFRNTGEQPLQIALGKHPTHEEVAGFEETLLKPGKSYFFTIWKSGIYDYHDHLNPEASGSLIVSD</sequence>
<dbReference type="EMBL" id="MHCX01000037">
    <property type="protein sequence ID" value="OGY28995.1"/>
    <property type="molecule type" value="Genomic_DNA"/>
</dbReference>
<proteinExistence type="predicted"/>
<protein>
    <recommendedName>
        <fullName evidence="1">EfeO-type cupredoxin-like domain-containing protein</fullName>
    </recommendedName>
</protein>
<organism evidence="2 3">
    <name type="scientific">Candidatus Woykebacteria bacterium RIFCSPHIGHO2_02_FULL_43_16b</name>
    <dbReference type="NCBI Taxonomy" id="1802601"/>
    <lineage>
        <taxon>Bacteria</taxon>
        <taxon>Candidatus Woykeibacteriota</taxon>
    </lineage>
</organism>
<evidence type="ECO:0000313" key="2">
    <source>
        <dbReference type="EMBL" id="OGY28995.1"/>
    </source>
</evidence>
<dbReference type="SUPFAM" id="SSF49503">
    <property type="entry name" value="Cupredoxins"/>
    <property type="match status" value="1"/>
</dbReference>
<dbReference type="Pfam" id="PF13473">
    <property type="entry name" value="Cupredoxin_1"/>
    <property type="match status" value="1"/>
</dbReference>
<dbReference type="InterPro" id="IPR008972">
    <property type="entry name" value="Cupredoxin"/>
</dbReference>
<dbReference type="Gene3D" id="2.60.40.420">
    <property type="entry name" value="Cupredoxins - blue copper proteins"/>
    <property type="match status" value="1"/>
</dbReference>
<comment type="caution">
    <text evidence="2">The sequence shown here is derived from an EMBL/GenBank/DDBJ whole genome shotgun (WGS) entry which is preliminary data.</text>
</comment>